<name>A0A2S6IW54_9ACTN</name>
<dbReference type="Pfam" id="PF06224">
    <property type="entry name" value="AlkZ-like"/>
    <property type="match status" value="1"/>
</dbReference>
<evidence type="ECO:0000313" key="1">
    <source>
        <dbReference type="EMBL" id="PPK98578.1"/>
    </source>
</evidence>
<sequence length="362" mass="38284">MPLSAPPSEVALLRLVAHRLAGPPAPTAAEAVRELGAVQAQDLPGALTSVALRTAVRDRGPVEASLDAGEVVRAWPMRGTLHLVAAADLPMVLELTAERTLAGTARRRAELGLGDAELARAREVAEEALPGGGLRRDDLLGAWAAAGLAVGAGRGYHLLLHLALRGLLCFGPLAARRAASGNPEQLVVLAERWIPNPSRVSREEALARWAERYFRSHGPATARDLARWAGLTAADVRAGIAAAGDRLLRLDVEGVEHLLDPATPDRLASCRAQARGLLLLPGFDELVLGYADRSATVAPEFAERIVPGGNGVFRATVVDDGRVVGTWRHRGSGGRRRIEATPFTSWRAGVAEALEALHAELP</sequence>
<evidence type="ECO:0000313" key="2">
    <source>
        <dbReference type="Proteomes" id="UP000239485"/>
    </source>
</evidence>
<keyword evidence="2" id="KW-1185">Reference proteome</keyword>
<keyword evidence="1" id="KW-0238">DNA-binding</keyword>
<dbReference type="AlphaFoldDB" id="A0A2S6IW54"/>
<dbReference type="EMBL" id="PTJD01000001">
    <property type="protein sequence ID" value="PPK98578.1"/>
    <property type="molecule type" value="Genomic_DNA"/>
</dbReference>
<dbReference type="InterPro" id="IPR009351">
    <property type="entry name" value="AlkZ-like"/>
</dbReference>
<gene>
    <name evidence="1" type="ORF">CLV92_101277</name>
</gene>
<accession>A0A2S6IW54</accession>
<dbReference type="Proteomes" id="UP000239485">
    <property type="component" value="Unassembled WGS sequence"/>
</dbReference>
<protein>
    <submittedName>
        <fullName evidence="1">Winged helix DNA-binding protein</fullName>
    </submittedName>
</protein>
<dbReference type="PANTHER" id="PTHR38479:SF2">
    <property type="entry name" value="WINGED HELIX DNA-BINDING DOMAIN-CONTAINING PROTEIN"/>
    <property type="match status" value="1"/>
</dbReference>
<dbReference type="RefSeq" id="WP_211290755.1">
    <property type="nucleotide sequence ID" value="NZ_PTJD01000001.1"/>
</dbReference>
<comment type="caution">
    <text evidence="1">The sequence shown here is derived from an EMBL/GenBank/DDBJ whole genome shotgun (WGS) entry which is preliminary data.</text>
</comment>
<proteinExistence type="predicted"/>
<reference evidence="1 2" key="1">
    <citation type="submission" date="2018-02" db="EMBL/GenBank/DDBJ databases">
        <title>Genomic Encyclopedia of Archaeal and Bacterial Type Strains, Phase II (KMG-II): from individual species to whole genera.</title>
        <authorList>
            <person name="Goeker M."/>
        </authorList>
    </citation>
    <scope>NUCLEOTIDE SEQUENCE [LARGE SCALE GENOMIC DNA]</scope>
    <source>
        <strain evidence="1 2">DSM 22857</strain>
    </source>
</reference>
<organism evidence="1 2">
    <name type="scientific">Kineococcus xinjiangensis</name>
    <dbReference type="NCBI Taxonomy" id="512762"/>
    <lineage>
        <taxon>Bacteria</taxon>
        <taxon>Bacillati</taxon>
        <taxon>Actinomycetota</taxon>
        <taxon>Actinomycetes</taxon>
        <taxon>Kineosporiales</taxon>
        <taxon>Kineosporiaceae</taxon>
        <taxon>Kineococcus</taxon>
    </lineage>
</organism>
<dbReference type="GO" id="GO:0003677">
    <property type="term" value="F:DNA binding"/>
    <property type="evidence" value="ECO:0007669"/>
    <property type="project" value="UniProtKB-KW"/>
</dbReference>
<dbReference type="PANTHER" id="PTHR38479">
    <property type="entry name" value="LMO0824 PROTEIN"/>
    <property type="match status" value="1"/>
</dbReference>